<dbReference type="GO" id="GO:0006208">
    <property type="term" value="P:pyrimidine nucleobase catabolic process"/>
    <property type="evidence" value="ECO:0007669"/>
    <property type="project" value="TreeGrafter"/>
</dbReference>
<reference evidence="17 18" key="1">
    <citation type="journal article" date="2018" name="Plant J.">
        <title>Genome sequences of Chlorella sorokiniana UTEX 1602 and Micractinium conductrix SAG 241.80: implications to maltose excretion by a green alga.</title>
        <authorList>
            <person name="Arriola M.B."/>
            <person name="Velmurugan N."/>
            <person name="Zhang Y."/>
            <person name="Plunkett M.H."/>
            <person name="Hondzo H."/>
            <person name="Barney B.M."/>
        </authorList>
    </citation>
    <scope>NUCLEOTIDE SEQUENCE [LARGE SCALE GENOMIC DNA]</scope>
    <source>
        <strain evidence="18">UTEX 1602</strain>
    </source>
</reference>
<dbReference type="InterPro" id="IPR007248">
    <property type="entry name" value="Mpv17_PMP22"/>
</dbReference>
<comment type="catalytic activity">
    <reaction evidence="12">
        <text>5,6-dihydrouracil + H2O = 3-(carbamoylamino)propanoate + H(+)</text>
        <dbReference type="Rhea" id="RHEA:16121"/>
        <dbReference type="ChEBI" id="CHEBI:11892"/>
        <dbReference type="ChEBI" id="CHEBI:15377"/>
        <dbReference type="ChEBI" id="CHEBI:15378"/>
        <dbReference type="ChEBI" id="CHEBI:15901"/>
        <dbReference type="EC" id="3.5.2.2"/>
    </reaction>
</comment>
<dbReference type="GO" id="GO:0046872">
    <property type="term" value="F:metal ion binding"/>
    <property type="evidence" value="ECO:0007669"/>
    <property type="project" value="UniProtKB-KW"/>
</dbReference>
<comment type="similarity">
    <text evidence="4">Belongs to the metallo-dependent hydrolases superfamily. Hydantoinase/dihydropyrimidinase family.</text>
</comment>
<evidence type="ECO:0000256" key="10">
    <source>
        <dbReference type="ARBA" id="ARBA00022989"/>
    </source>
</evidence>
<dbReference type="PANTHER" id="PTHR11647:SF1">
    <property type="entry name" value="COLLAPSIN RESPONSE MEDIATOR PROTEIN"/>
    <property type="match status" value="1"/>
</dbReference>
<sequence>MPGGIDPHTHLSMPFMGQVTCDDFFTGHAAALAGGTTMHIDFALPVNHDLLAGWEEWQKKAEAAAIDYGFHMAVTSWSDKVAADMAALTQRGVNSFKFFMAYKGALMVNDEQLLQGFRRCKELGAVPQVHAENGDAVAEGQQRVFEAGITGPEGHALSRPPELEGEATARAIRLAEFVGSPLYVVHVMSREAQQEIARARQRGQRVIGETVASAISMDESRMWDPDFKVAAQYVMSPPIRNKEHGAALRAALGGGLLQLVGTDHAVFNSSQKAVGRHDFRIIPNGVNGLEERMHVVWQEMVNSGLLSPPDFVRVTSTAAAQIFNVYPRKGVVAEGSDADVIIFDPAVRHTLSAKAHHSAMDTNIYEGYEVTGKVVTTVSRGRLVWHDGKLNVTRGSGRFVPTPPFGPLYDGLERRPPYLLDVARYGGVPQRQHRHRARSSSGAAAGSAPQQQGLLDNPWLKSGLISGSLSLAGDVLAQLLTLRGQQQQGSSSGGYDVARAARMGTFGLLFYGPYQYWWYGLLARTFPGTSIPMFATKVALNQLCLAPITISVVFSWNMALAGQLDQLPDKFRRDFLRTMVNGWRFWVPAATINFKLVPLQYQVLYMSTCGMLWTAYLSYQSAAQAK</sequence>
<evidence type="ECO:0000256" key="2">
    <source>
        <dbReference type="ARBA" id="ARBA00004141"/>
    </source>
</evidence>
<comment type="cofactor">
    <cofactor evidence="1">
        <name>Zn(2+)</name>
        <dbReference type="ChEBI" id="CHEBI:29105"/>
    </cofactor>
</comment>
<dbReference type="Gene3D" id="2.30.40.10">
    <property type="entry name" value="Urease, subunit C, domain 1"/>
    <property type="match status" value="1"/>
</dbReference>
<dbReference type="InterPro" id="IPR006680">
    <property type="entry name" value="Amidohydro-rel"/>
</dbReference>
<comment type="subunit">
    <text evidence="5">Homotetramer.</text>
</comment>
<evidence type="ECO:0000256" key="3">
    <source>
        <dbReference type="ARBA" id="ARBA00006824"/>
    </source>
</evidence>
<feature type="modified residue" description="N6-carboxylysine" evidence="14">
    <location>
        <position position="97"/>
    </location>
</feature>
<dbReference type="Gene3D" id="3.20.20.140">
    <property type="entry name" value="Metal-dependent hydrolases"/>
    <property type="match status" value="1"/>
</dbReference>
<evidence type="ECO:0000256" key="7">
    <source>
        <dbReference type="ARBA" id="ARBA00022723"/>
    </source>
</evidence>
<gene>
    <name evidence="17" type="ORF">C2E21_6794</name>
</gene>
<keyword evidence="9" id="KW-0862">Zinc</keyword>
<dbReference type="OrthoDB" id="1924787at2759"/>
<keyword evidence="18" id="KW-1185">Reference proteome</keyword>
<proteinExistence type="inferred from homology"/>
<keyword evidence="11" id="KW-0472">Membrane</keyword>
<dbReference type="GO" id="GO:0004157">
    <property type="term" value="F:dihydropyrimidinase activity"/>
    <property type="evidence" value="ECO:0007669"/>
    <property type="project" value="UniProtKB-EC"/>
</dbReference>
<evidence type="ECO:0000256" key="13">
    <source>
        <dbReference type="ARBA" id="ARBA00039113"/>
    </source>
</evidence>
<comment type="similarity">
    <text evidence="3">Belongs to the peroxisomal membrane protein PXMP2/4 family.</text>
</comment>
<dbReference type="EMBL" id="LHPG02000013">
    <property type="protein sequence ID" value="PRW44431.1"/>
    <property type="molecule type" value="Genomic_DNA"/>
</dbReference>
<feature type="region of interest" description="Disordered" evidence="15">
    <location>
        <begin position="430"/>
        <end position="451"/>
    </location>
</feature>
<name>A0A2P6TK35_CHLSO</name>
<organism evidence="17 18">
    <name type="scientific">Chlorella sorokiniana</name>
    <name type="common">Freshwater green alga</name>
    <dbReference type="NCBI Taxonomy" id="3076"/>
    <lineage>
        <taxon>Eukaryota</taxon>
        <taxon>Viridiplantae</taxon>
        <taxon>Chlorophyta</taxon>
        <taxon>core chlorophytes</taxon>
        <taxon>Trebouxiophyceae</taxon>
        <taxon>Chlorellales</taxon>
        <taxon>Chlorellaceae</taxon>
        <taxon>Chlorella clade</taxon>
        <taxon>Chlorella</taxon>
    </lineage>
</organism>
<comment type="subcellular location">
    <subcellularLocation>
        <location evidence="2">Membrane</location>
        <topology evidence="2">Multi-pass membrane protein</topology>
    </subcellularLocation>
</comment>
<dbReference type="SUPFAM" id="SSF51338">
    <property type="entry name" value="Composite domain of metallo-dependent hydrolases"/>
    <property type="match status" value="1"/>
</dbReference>
<comment type="PTM">
    <text evidence="14">Carbamylation allows a single lysine to coordinate two divalent metal cations.</text>
</comment>
<dbReference type="InterPro" id="IPR011778">
    <property type="entry name" value="Hydantoinase/dihydroPyrase"/>
</dbReference>
<evidence type="ECO:0000256" key="9">
    <source>
        <dbReference type="ARBA" id="ARBA00022833"/>
    </source>
</evidence>
<protein>
    <recommendedName>
        <fullName evidence="13">dihydropyrimidinase</fullName>
        <ecNumber evidence="13">3.5.2.2</ecNumber>
    </recommendedName>
</protein>
<dbReference type="GO" id="GO:0016020">
    <property type="term" value="C:membrane"/>
    <property type="evidence" value="ECO:0007669"/>
    <property type="project" value="UniProtKB-SubCell"/>
</dbReference>
<dbReference type="EC" id="3.5.2.2" evidence="13"/>
<keyword evidence="8" id="KW-0378">Hydrolase</keyword>
<comment type="caution">
    <text evidence="17">The sequence shown here is derived from an EMBL/GenBank/DDBJ whole genome shotgun (WGS) entry which is preliminary data.</text>
</comment>
<feature type="domain" description="Amidohydrolase-related" evidence="16">
    <location>
        <begin position="1"/>
        <end position="384"/>
    </location>
</feature>
<dbReference type="STRING" id="3076.A0A2P6TK35"/>
<evidence type="ECO:0000256" key="4">
    <source>
        <dbReference type="ARBA" id="ARBA00008829"/>
    </source>
</evidence>
<dbReference type="AlphaFoldDB" id="A0A2P6TK35"/>
<evidence type="ECO:0000256" key="8">
    <source>
        <dbReference type="ARBA" id="ARBA00022801"/>
    </source>
</evidence>
<dbReference type="InterPro" id="IPR032466">
    <property type="entry name" value="Metal_Hydrolase"/>
</dbReference>
<dbReference type="InterPro" id="IPR011059">
    <property type="entry name" value="Metal-dep_hydrolase_composite"/>
</dbReference>
<evidence type="ECO:0000256" key="6">
    <source>
        <dbReference type="ARBA" id="ARBA00022692"/>
    </source>
</evidence>
<accession>A0A2P6TK35</accession>
<keyword evidence="6" id="KW-0812">Transmembrane</keyword>
<dbReference type="GO" id="GO:0005829">
    <property type="term" value="C:cytosol"/>
    <property type="evidence" value="ECO:0007669"/>
    <property type="project" value="TreeGrafter"/>
</dbReference>
<dbReference type="PANTHER" id="PTHR11647">
    <property type="entry name" value="HYDRANTOINASE/DIHYDROPYRIMIDINASE FAMILY MEMBER"/>
    <property type="match status" value="1"/>
</dbReference>
<evidence type="ECO:0000259" key="16">
    <source>
        <dbReference type="Pfam" id="PF01979"/>
    </source>
</evidence>
<keyword evidence="10" id="KW-1133">Transmembrane helix</keyword>
<evidence type="ECO:0000256" key="11">
    <source>
        <dbReference type="ARBA" id="ARBA00023136"/>
    </source>
</evidence>
<dbReference type="SUPFAM" id="SSF51556">
    <property type="entry name" value="Metallo-dependent hydrolases"/>
    <property type="match status" value="1"/>
</dbReference>
<evidence type="ECO:0000313" key="17">
    <source>
        <dbReference type="EMBL" id="PRW44431.1"/>
    </source>
</evidence>
<dbReference type="FunFam" id="3.20.20.140:FF:000001">
    <property type="entry name" value="Dihydropyrimidinase like 3"/>
    <property type="match status" value="1"/>
</dbReference>
<evidence type="ECO:0000256" key="12">
    <source>
        <dbReference type="ARBA" id="ARBA00036696"/>
    </source>
</evidence>
<keyword evidence="7" id="KW-0479">Metal-binding</keyword>
<evidence type="ECO:0000313" key="18">
    <source>
        <dbReference type="Proteomes" id="UP000239899"/>
    </source>
</evidence>
<dbReference type="CDD" id="cd01314">
    <property type="entry name" value="D-HYD"/>
    <property type="match status" value="1"/>
</dbReference>
<dbReference type="InterPro" id="IPR050378">
    <property type="entry name" value="Metallo-dep_Hydrolases_sf"/>
</dbReference>
<feature type="compositionally biased region" description="Low complexity" evidence="15">
    <location>
        <begin position="439"/>
        <end position="451"/>
    </location>
</feature>
<evidence type="ECO:0000256" key="5">
    <source>
        <dbReference type="ARBA" id="ARBA00011881"/>
    </source>
</evidence>
<dbReference type="Pfam" id="PF01979">
    <property type="entry name" value="Amidohydro_1"/>
    <property type="match status" value="1"/>
</dbReference>
<evidence type="ECO:0000256" key="1">
    <source>
        <dbReference type="ARBA" id="ARBA00001947"/>
    </source>
</evidence>
<evidence type="ECO:0000256" key="14">
    <source>
        <dbReference type="PIRSR" id="PIRSR611778-50"/>
    </source>
</evidence>
<evidence type="ECO:0000256" key="15">
    <source>
        <dbReference type="SAM" id="MobiDB-lite"/>
    </source>
</evidence>
<dbReference type="NCBIfam" id="TIGR02033">
    <property type="entry name" value="D-hydantoinase"/>
    <property type="match status" value="1"/>
</dbReference>
<dbReference type="Pfam" id="PF04117">
    <property type="entry name" value="Mpv17_PMP22"/>
    <property type="match status" value="1"/>
</dbReference>
<dbReference type="Proteomes" id="UP000239899">
    <property type="component" value="Unassembled WGS sequence"/>
</dbReference>